<name>A0A5C6ZYT9_9GAMM</name>
<dbReference type="AlphaFoldDB" id="A0A5C6ZYT9"/>
<keyword evidence="2" id="KW-1185">Reference proteome</keyword>
<accession>A0A5C6ZYT9</accession>
<dbReference type="OrthoDB" id="194151at2"/>
<gene>
    <name evidence="1" type="ORF">ES754_11460</name>
</gene>
<organism evidence="1 2">
    <name type="scientific">Psychrobacter frigidicola</name>
    <dbReference type="NCBI Taxonomy" id="45611"/>
    <lineage>
        <taxon>Bacteria</taxon>
        <taxon>Pseudomonadati</taxon>
        <taxon>Pseudomonadota</taxon>
        <taxon>Gammaproteobacteria</taxon>
        <taxon>Moraxellales</taxon>
        <taxon>Moraxellaceae</taxon>
        <taxon>Psychrobacter</taxon>
    </lineage>
</organism>
<proteinExistence type="predicted"/>
<dbReference type="GO" id="GO:0016740">
    <property type="term" value="F:transferase activity"/>
    <property type="evidence" value="ECO:0007669"/>
    <property type="project" value="UniProtKB-KW"/>
</dbReference>
<evidence type="ECO:0000313" key="1">
    <source>
        <dbReference type="EMBL" id="TXD96243.1"/>
    </source>
</evidence>
<evidence type="ECO:0000313" key="2">
    <source>
        <dbReference type="Proteomes" id="UP000321903"/>
    </source>
</evidence>
<protein>
    <submittedName>
        <fullName evidence="1">GCN5 family acetyltransferase</fullName>
    </submittedName>
</protein>
<sequence length="129" mass="14943">MPYPAAIDPNKVGEYPAIVYTGGGYFFDEVLEYRVWCLPDNTVEYSYDIDACHSFVTYQEALAFAENTENSAQPLALVRQFEWVDQPSRGIYIHNKGERLTEWRPEWLDRGTRKPNDIAQFLQKNAVSK</sequence>
<keyword evidence="1" id="KW-0808">Transferase</keyword>
<reference evidence="1 2" key="1">
    <citation type="submission" date="2019-08" db="EMBL/GenBank/DDBJ databases">
        <title>Genome sequence of Psychrobacter frigidicola ACAM304 (type strain).</title>
        <authorList>
            <person name="Bowman J.P."/>
        </authorList>
    </citation>
    <scope>NUCLEOTIDE SEQUENCE [LARGE SCALE GENOMIC DNA]</scope>
    <source>
        <strain evidence="1 2">ACAM 304</strain>
    </source>
</reference>
<comment type="caution">
    <text evidence="1">The sequence shown here is derived from an EMBL/GenBank/DDBJ whole genome shotgun (WGS) entry which is preliminary data.</text>
</comment>
<dbReference type="EMBL" id="VORZ01000004">
    <property type="protein sequence ID" value="TXD96243.1"/>
    <property type="molecule type" value="Genomic_DNA"/>
</dbReference>
<dbReference type="RefSeq" id="WP_147224339.1">
    <property type="nucleotide sequence ID" value="NZ_CAJGYY010000001.1"/>
</dbReference>
<dbReference type="Proteomes" id="UP000321903">
    <property type="component" value="Unassembled WGS sequence"/>
</dbReference>